<evidence type="ECO:0000313" key="1">
    <source>
        <dbReference type="EMBL" id="KAF6745871.1"/>
    </source>
</evidence>
<sequence>MTKPGQAQAHIWCGLSLGLGLASKYARPKPTMSREIDKIIYILIIAHWLECTNDNRRLTVQFPCMAIKAQAKPKPKVKAKIYERVLRGDMIFIGGDLSAFPNPSLQNDARIFNYDFSTFSDPSYTSYVDGNQPQFAYEGAGIPNVNAAAGSSYAPQQVPYWNAEGWTELENLLLQNSSNFDMGYATSSNPAYILLLSVLGPQPLQPSRERVTIYRGTPSVPCSVAMQAPLGQTSSGANTSREPGAGLNARLPRDWREFKAGYRLIPGSKTSDFCVSCDEAVKLGDHPSGHRTSWENHCKHDSRRQMFLDDPICEVTPGVSINPQVENQHFDG</sequence>
<protein>
    <submittedName>
        <fullName evidence="1">Uncharacterized protein</fullName>
    </submittedName>
</protein>
<reference evidence="1 2" key="1">
    <citation type="submission" date="2020-07" db="EMBL/GenBank/DDBJ databases">
        <title>Comparative genomics of pyrophilous fungi reveals a link between fire events and developmental genes.</title>
        <authorList>
            <consortium name="DOE Joint Genome Institute"/>
            <person name="Steindorff A.S."/>
            <person name="Carver A."/>
            <person name="Calhoun S."/>
            <person name="Stillman K."/>
            <person name="Liu H."/>
            <person name="Lipzen A."/>
            <person name="Pangilinan J."/>
            <person name="Labutti K."/>
            <person name="Bruns T.D."/>
            <person name="Grigoriev I.V."/>
        </authorList>
    </citation>
    <scope>NUCLEOTIDE SEQUENCE [LARGE SCALE GENOMIC DNA]</scope>
    <source>
        <strain evidence="1 2">CBS 144469</strain>
    </source>
</reference>
<dbReference type="AlphaFoldDB" id="A0A8H6HGF6"/>
<dbReference type="Proteomes" id="UP000521943">
    <property type="component" value="Unassembled WGS sequence"/>
</dbReference>
<name>A0A8H6HGF6_9AGAR</name>
<proteinExistence type="predicted"/>
<dbReference type="EMBL" id="JACGCI010000098">
    <property type="protein sequence ID" value="KAF6745871.1"/>
    <property type="molecule type" value="Genomic_DNA"/>
</dbReference>
<evidence type="ECO:0000313" key="2">
    <source>
        <dbReference type="Proteomes" id="UP000521943"/>
    </source>
</evidence>
<comment type="caution">
    <text evidence="1">The sequence shown here is derived from an EMBL/GenBank/DDBJ whole genome shotgun (WGS) entry which is preliminary data.</text>
</comment>
<accession>A0A8H6HGF6</accession>
<organism evidence="1 2">
    <name type="scientific">Ephemerocybe angulata</name>
    <dbReference type="NCBI Taxonomy" id="980116"/>
    <lineage>
        <taxon>Eukaryota</taxon>
        <taxon>Fungi</taxon>
        <taxon>Dikarya</taxon>
        <taxon>Basidiomycota</taxon>
        <taxon>Agaricomycotina</taxon>
        <taxon>Agaricomycetes</taxon>
        <taxon>Agaricomycetidae</taxon>
        <taxon>Agaricales</taxon>
        <taxon>Agaricineae</taxon>
        <taxon>Psathyrellaceae</taxon>
        <taxon>Ephemerocybe</taxon>
    </lineage>
</organism>
<keyword evidence="2" id="KW-1185">Reference proteome</keyword>
<gene>
    <name evidence="1" type="ORF">DFP72DRAFT_855895</name>
</gene>